<evidence type="ECO:0000313" key="3">
    <source>
        <dbReference type="Proteomes" id="UP000536604"/>
    </source>
</evidence>
<evidence type="ECO:0000256" key="1">
    <source>
        <dbReference type="SAM" id="MobiDB-lite"/>
    </source>
</evidence>
<evidence type="ECO:0000313" key="2">
    <source>
        <dbReference type="EMBL" id="MBB6118472.1"/>
    </source>
</evidence>
<keyword evidence="3" id="KW-1185">Reference proteome</keyword>
<feature type="region of interest" description="Disordered" evidence="1">
    <location>
        <begin position="41"/>
        <end position="71"/>
    </location>
</feature>
<dbReference type="AlphaFoldDB" id="A0A841IK76"/>
<name>A0A841IK76_9ACTN</name>
<organism evidence="2 3">
    <name type="scientific">Nocardiopsis algeriensis</name>
    <dbReference type="NCBI Taxonomy" id="1478215"/>
    <lineage>
        <taxon>Bacteria</taxon>
        <taxon>Bacillati</taxon>
        <taxon>Actinomycetota</taxon>
        <taxon>Actinomycetes</taxon>
        <taxon>Streptosporangiales</taxon>
        <taxon>Nocardiopsidaceae</taxon>
        <taxon>Nocardiopsis</taxon>
    </lineage>
</organism>
<proteinExistence type="predicted"/>
<gene>
    <name evidence="2" type="ORF">FHS13_000400</name>
</gene>
<sequence length="175" mass="17918">MMALLRSRKAMFFLVGLVVVGLVVSGALGLFNAIATAPASAPAAPEGQSAPEAPDPADAPGADVLGAAPPGLAYSSDPEDGVHCDAMECVRLVAVLTEEGEAPEDSEEAVETVYHHLMDHGWKMMLPEGVESPDDVYVGETFLTDGTTLIADSSDHGGGNSSAVLMLGNARLPSS</sequence>
<accession>A0A841IK76</accession>
<dbReference type="RefSeq" id="WP_184286385.1">
    <property type="nucleotide sequence ID" value="NZ_JACHJO010000001.1"/>
</dbReference>
<comment type="caution">
    <text evidence="2">The sequence shown here is derived from an EMBL/GenBank/DDBJ whole genome shotgun (WGS) entry which is preliminary data.</text>
</comment>
<reference evidence="2 3" key="1">
    <citation type="submission" date="2020-08" db="EMBL/GenBank/DDBJ databases">
        <title>Genomic Encyclopedia of Type Strains, Phase III (KMG-III): the genomes of soil and plant-associated and newly described type strains.</title>
        <authorList>
            <person name="Whitman W."/>
        </authorList>
    </citation>
    <scope>NUCLEOTIDE SEQUENCE [LARGE SCALE GENOMIC DNA]</scope>
    <source>
        <strain evidence="2 3">CECT 8712</strain>
    </source>
</reference>
<dbReference type="EMBL" id="JACHJO010000001">
    <property type="protein sequence ID" value="MBB6118472.1"/>
    <property type="molecule type" value="Genomic_DNA"/>
</dbReference>
<protein>
    <submittedName>
        <fullName evidence="2">Uncharacterized protein</fullName>
    </submittedName>
</protein>
<dbReference type="Proteomes" id="UP000536604">
    <property type="component" value="Unassembled WGS sequence"/>
</dbReference>